<dbReference type="SMART" id="SM00358">
    <property type="entry name" value="DSRM"/>
    <property type="match status" value="3"/>
</dbReference>
<feature type="domain" description="DRBM" evidence="5">
    <location>
        <begin position="235"/>
        <end position="304"/>
    </location>
</feature>
<keyword evidence="2 3" id="KW-0694">RNA-binding</keyword>
<name>A0A8S0PB05_OLEEU</name>
<proteinExistence type="predicted"/>
<dbReference type="OrthoDB" id="5988181at2759"/>
<evidence type="ECO:0000256" key="2">
    <source>
        <dbReference type="ARBA" id="ARBA00022884"/>
    </source>
</evidence>
<dbReference type="Gramene" id="OE9A062251T1">
    <property type="protein sequence ID" value="OE9A062251C1"/>
    <property type="gene ID" value="OE9A062251"/>
</dbReference>
<dbReference type="Gene3D" id="3.30.160.20">
    <property type="match status" value="3"/>
</dbReference>
<dbReference type="PROSITE" id="PS50137">
    <property type="entry name" value="DS_RBD"/>
    <property type="match status" value="3"/>
</dbReference>
<dbReference type="EMBL" id="CACTIH010000032">
    <property type="protein sequence ID" value="CAA2938133.1"/>
    <property type="molecule type" value="Genomic_DNA"/>
</dbReference>
<feature type="compositionally biased region" description="Polar residues" evidence="4">
    <location>
        <begin position="430"/>
        <end position="452"/>
    </location>
</feature>
<feature type="domain" description="DRBM" evidence="5">
    <location>
        <begin position="1"/>
        <end position="70"/>
    </location>
</feature>
<evidence type="ECO:0000256" key="1">
    <source>
        <dbReference type="ARBA" id="ARBA00022737"/>
    </source>
</evidence>
<feature type="region of interest" description="Disordered" evidence="4">
    <location>
        <begin position="425"/>
        <end position="452"/>
    </location>
</feature>
<dbReference type="Proteomes" id="UP000594638">
    <property type="component" value="Unassembled WGS sequence"/>
</dbReference>
<evidence type="ECO:0000256" key="4">
    <source>
        <dbReference type="SAM" id="MobiDB-lite"/>
    </source>
</evidence>
<dbReference type="GO" id="GO:0003725">
    <property type="term" value="F:double-stranded RNA binding"/>
    <property type="evidence" value="ECO:0007669"/>
    <property type="project" value="InterPro"/>
</dbReference>
<evidence type="ECO:0000259" key="5">
    <source>
        <dbReference type="PROSITE" id="PS50137"/>
    </source>
</evidence>
<feature type="region of interest" description="Disordered" evidence="4">
    <location>
        <begin position="400"/>
        <end position="419"/>
    </location>
</feature>
<dbReference type="PANTHER" id="PTHR46031">
    <property type="match status" value="1"/>
</dbReference>
<organism evidence="6 7">
    <name type="scientific">Olea europaea subsp. europaea</name>
    <dbReference type="NCBI Taxonomy" id="158383"/>
    <lineage>
        <taxon>Eukaryota</taxon>
        <taxon>Viridiplantae</taxon>
        <taxon>Streptophyta</taxon>
        <taxon>Embryophyta</taxon>
        <taxon>Tracheophyta</taxon>
        <taxon>Spermatophyta</taxon>
        <taxon>Magnoliopsida</taxon>
        <taxon>eudicotyledons</taxon>
        <taxon>Gunneridae</taxon>
        <taxon>Pentapetalae</taxon>
        <taxon>asterids</taxon>
        <taxon>lamiids</taxon>
        <taxon>Lamiales</taxon>
        <taxon>Oleaceae</taxon>
        <taxon>Oleeae</taxon>
        <taxon>Olea</taxon>
    </lineage>
</organism>
<protein>
    <recommendedName>
        <fullName evidence="5">DRBM domain-containing protein</fullName>
    </recommendedName>
</protein>
<evidence type="ECO:0000313" key="6">
    <source>
        <dbReference type="EMBL" id="CAA2938133.1"/>
    </source>
</evidence>
<dbReference type="AlphaFoldDB" id="A0A8S0PB05"/>
<dbReference type="CDD" id="cd19907">
    <property type="entry name" value="DSRM_AtDRB-like_rpt1"/>
    <property type="match status" value="1"/>
</dbReference>
<dbReference type="SUPFAM" id="SSF54768">
    <property type="entry name" value="dsRNA-binding domain-like"/>
    <property type="match status" value="3"/>
</dbReference>
<sequence>MYKCKLQELCQKRGWSLPEYTTARDGPDHMPRFKGVVNVNGQAFETPNQCKSSKEAQNLVARIACDHFIAQPSQSGQQQYLQPSSSSSAAHPCAGVQAVVPNPPWEKPSTAATVPVIVPSAALPVSEARPVAVAPFLHISVPELPPDFVIPPPPMPPARFLTAKTKLDVQPANKEIMQSNYEDNAQISTTNLDIQPANKEIMQMNSQDNAQISMVNSNTSVILSNDKISKDVLHIYKNRLQQYAQKRGLSLPVYTCEFEGPPHACRYKSSVTLDGKIYEAPACFPTIKDAEHAAAKVACEALSVVEIQEDKGLYKNLLQAMAQKRGLKYPIYETSPAGPPRKPVFVSVVEVGSDTFQGTKAKTKKQAEMNAAEVAYIALTKSYPEKGVLDVSSSMGSTAANDLKGNMQPTAGLKDENEEGKIIAKRQKTSSENVNADMTGSSTHNSSLHGASSLSIPAEHSIAIESVKQSVEGKHRTNVVYPRSTNRAIPDGATVMSYSDDQWVAYKFG</sequence>
<reference evidence="6 7" key="1">
    <citation type="submission" date="2019-12" db="EMBL/GenBank/DDBJ databases">
        <authorList>
            <person name="Alioto T."/>
            <person name="Alioto T."/>
            <person name="Gomez Garrido J."/>
        </authorList>
    </citation>
    <scope>NUCLEOTIDE SEQUENCE [LARGE SCALE GENOMIC DNA]</scope>
</reference>
<feature type="domain" description="DRBM" evidence="5">
    <location>
        <begin position="309"/>
        <end position="381"/>
    </location>
</feature>
<dbReference type="InterPro" id="IPR014720">
    <property type="entry name" value="dsRBD_dom"/>
</dbReference>
<gene>
    <name evidence="6" type="ORF">OLEA9_A062251</name>
</gene>
<evidence type="ECO:0000256" key="3">
    <source>
        <dbReference type="PROSITE-ProRule" id="PRU00266"/>
    </source>
</evidence>
<keyword evidence="1" id="KW-0677">Repeat</keyword>
<comment type="caution">
    <text evidence="6">The sequence shown here is derived from an EMBL/GenBank/DDBJ whole genome shotgun (WGS) entry which is preliminary data.</text>
</comment>
<dbReference type="InterPro" id="IPR044450">
    <property type="entry name" value="AtDRB-like_DSRM_1"/>
</dbReference>
<dbReference type="Pfam" id="PF00035">
    <property type="entry name" value="dsrm"/>
    <property type="match status" value="3"/>
</dbReference>
<keyword evidence="7" id="KW-1185">Reference proteome</keyword>
<dbReference type="PANTHER" id="PTHR46031:SF16">
    <property type="entry name" value="DOUBLE-STRANDED RNA-BINDING PROTEIN 4"/>
    <property type="match status" value="1"/>
</dbReference>
<accession>A0A8S0PB05</accession>
<evidence type="ECO:0000313" key="7">
    <source>
        <dbReference type="Proteomes" id="UP000594638"/>
    </source>
</evidence>